<dbReference type="OrthoDB" id="9760067at2"/>
<evidence type="ECO:0000259" key="3">
    <source>
        <dbReference type="Pfam" id="PF13005"/>
    </source>
</evidence>
<feature type="coiled-coil region" evidence="1">
    <location>
        <begin position="17"/>
        <end position="44"/>
    </location>
</feature>
<dbReference type="InterPro" id="IPR052344">
    <property type="entry name" value="Transposase-related"/>
</dbReference>
<dbReference type="EMBL" id="ATAX01000036">
    <property type="protein sequence ID" value="EWM52380.1"/>
    <property type="molecule type" value="Genomic_DNA"/>
</dbReference>
<dbReference type="InterPro" id="IPR024474">
    <property type="entry name" value="Znf_dom_IS66"/>
</dbReference>
<feature type="domain" description="Transposase TnpC homeodomain" evidence="4">
    <location>
        <begin position="35"/>
        <end position="106"/>
    </location>
</feature>
<protein>
    <recommendedName>
        <fullName evidence="7">Transposase IS66</fullName>
    </recommendedName>
</protein>
<reference evidence="5 6" key="1">
    <citation type="journal article" date="2014" name="PLoS ONE">
        <title>Rumen cellulosomics: divergent fiber-degrading strategies revealed by comparative genome-wide analysis of six ruminococcal strains.</title>
        <authorList>
            <person name="Dassa B."/>
            <person name="Borovok I."/>
            <person name="Ruimy-Israeli V."/>
            <person name="Lamed R."/>
            <person name="Flint H.J."/>
            <person name="Duncan S.H."/>
            <person name="Henrissat B."/>
            <person name="Coutinho P."/>
            <person name="Morrison M."/>
            <person name="Mosoni P."/>
            <person name="Yeoman C.J."/>
            <person name="White B.A."/>
            <person name="Bayer E.A."/>
        </authorList>
    </citation>
    <scope>NUCLEOTIDE SEQUENCE [LARGE SCALE GENOMIC DNA]</scope>
    <source>
        <strain evidence="5 6">007c</strain>
    </source>
</reference>
<dbReference type="InterPro" id="IPR004291">
    <property type="entry name" value="Transposase_IS66_central"/>
</dbReference>
<dbReference type="eggNOG" id="COG4974">
    <property type="taxonomic scope" value="Bacteria"/>
</dbReference>
<dbReference type="PANTHER" id="PTHR33678:SF1">
    <property type="entry name" value="BLL1576 PROTEIN"/>
    <property type="match status" value="1"/>
</dbReference>
<dbReference type="PATRIC" id="fig|1341157.4.peg.3152"/>
<dbReference type="Pfam" id="PF03050">
    <property type="entry name" value="DDE_Tnp_IS66"/>
    <property type="match status" value="1"/>
</dbReference>
<evidence type="ECO:0000256" key="1">
    <source>
        <dbReference type="SAM" id="Coils"/>
    </source>
</evidence>
<evidence type="ECO:0000313" key="5">
    <source>
        <dbReference type="EMBL" id="EWM52380.1"/>
    </source>
</evidence>
<dbReference type="Pfam" id="PF13007">
    <property type="entry name" value="LZ_Tnp_IS66"/>
    <property type="match status" value="1"/>
</dbReference>
<name>W7UU67_RUMFL</name>
<dbReference type="PANTHER" id="PTHR33678">
    <property type="entry name" value="BLL1576 PROTEIN"/>
    <property type="match status" value="1"/>
</dbReference>
<evidence type="ECO:0008006" key="7">
    <source>
        <dbReference type="Google" id="ProtNLM"/>
    </source>
</evidence>
<organism evidence="5 6">
    <name type="scientific">Ruminococcus flavefaciens 007c</name>
    <dbReference type="NCBI Taxonomy" id="1341157"/>
    <lineage>
        <taxon>Bacteria</taxon>
        <taxon>Bacillati</taxon>
        <taxon>Bacillota</taxon>
        <taxon>Clostridia</taxon>
        <taxon>Eubacteriales</taxon>
        <taxon>Oscillospiraceae</taxon>
        <taxon>Ruminococcus</taxon>
    </lineage>
</organism>
<sequence length="503" mass="58029">MSEQNTVNNDISLAQENAALRNKVTVLEEQLSLMQEQLAWLKKQVFGRKTEQTSVIMGSDMQLSFFPVINDKNSHTADKTITVPEHKRKKKRTHNDWMNELPVEEVLHKEDDPKCDKCGSDMTEIGEDKYDELIYTPAKFHIRRHIVKVYKCIKCGTTPEVSTEPCNIRRAEHPELMIPGSYCSPELLAHIIYEKFCKAVPLHRQEKDFKSKGIHLLKATMSNWVCYAAEKWCNPIVQNMKEKLLSEKIIHADETVFQVLHEKGRKATTDSRMWVYCNGKINDRSNIIFDYHPTRKSENAVRFLGEFDGFLVCDGYAAYNALQKAKRCGCLTHVRRYWVNALPKEKSAYETSAAAKGVDFCNRIYHEEKLLTELTAEERYEQRLVKIKPLLDAFLAWTEELQVSGKNKLVDAVRYTLNEKKYLYTFLEDGDVPIDNNRAENAIRPFTVGRKNWLFNNTERGAKCSALLYSIFSTAQANGMDVEKYLTDLFSNPAGTILLPWNN</sequence>
<evidence type="ECO:0000313" key="6">
    <source>
        <dbReference type="Proteomes" id="UP000019365"/>
    </source>
</evidence>
<accession>W7UU67</accession>
<dbReference type="AlphaFoldDB" id="W7UU67"/>
<keyword evidence="6" id="KW-1185">Reference proteome</keyword>
<dbReference type="RefSeq" id="WP_051456728.1">
    <property type="nucleotide sequence ID" value="NZ_ATAX01000036.1"/>
</dbReference>
<feature type="domain" description="Transposase IS66 central" evidence="2">
    <location>
        <begin position="181"/>
        <end position="463"/>
    </location>
</feature>
<evidence type="ECO:0000259" key="4">
    <source>
        <dbReference type="Pfam" id="PF13007"/>
    </source>
</evidence>
<dbReference type="InterPro" id="IPR024463">
    <property type="entry name" value="Transposase_TnpC_homeodom"/>
</dbReference>
<dbReference type="Pfam" id="PF13005">
    <property type="entry name" value="zf-IS66"/>
    <property type="match status" value="1"/>
</dbReference>
<gene>
    <name evidence="5" type="ORF">RF007C_13600</name>
</gene>
<comment type="caution">
    <text evidence="5">The sequence shown here is derived from an EMBL/GenBank/DDBJ whole genome shotgun (WGS) entry which is preliminary data.</text>
</comment>
<feature type="domain" description="Transposase IS66 zinc-finger binding" evidence="3">
    <location>
        <begin position="114"/>
        <end position="156"/>
    </location>
</feature>
<keyword evidence="1" id="KW-0175">Coiled coil</keyword>
<dbReference type="NCBIfam" id="NF033517">
    <property type="entry name" value="transpos_IS66"/>
    <property type="match status" value="1"/>
</dbReference>
<proteinExistence type="predicted"/>
<evidence type="ECO:0000259" key="2">
    <source>
        <dbReference type="Pfam" id="PF03050"/>
    </source>
</evidence>
<dbReference type="Proteomes" id="UP000019365">
    <property type="component" value="Unassembled WGS sequence"/>
</dbReference>